<dbReference type="Proteomes" id="UP000435802">
    <property type="component" value="Unassembled WGS sequence"/>
</dbReference>
<comment type="caution">
    <text evidence="2">The sequence shown here is derived from an EMBL/GenBank/DDBJ whole genome shotgun (WGS) entry which is preliminary data.</text>
</comment>
<protein>
    <submittedName>
        <fullName evidence="2">Uncharacterized protein</fullName>
    </submittedName>
</protein>
<feature type="region of interest" description="Disordered" evidence="1">
    <location>
        <begin position="1"/>
        <end position="84"/>
    </location>
</feature>
<gene>
    <name evidence="2" type="ORF">GR138_22330</name>
</gene>
<evidence type="ECO:0000256" key="1">
    <source>
        <dbReference type="SAM" id="MobiDB-lite"/>
    </source>
</evidence>
<organism evidence="2 3">
    <name type="scientific">Shinella kummerowiae</name>
    <dbReference type="NCBI Taxonomy" id="417745"/>
    <lineage>
        <taxon>Bacteria</taxon>
        <taxon>Pseudomonadati</taxon>
        <taxon>Pseudomonadota</taxon>
        <taxon>Alphaproteobacteria</taxon>
        <taxon>Hyphomicrobiales</taxon>
        <taxon>Rhizobiaceae</taxon>
        <taxon>Shinella</taxon>
    </lineage>
</organism>
<dbReference type="EMBL" id="WUMK01000009">
    <property type="protein sequence ID" value="MXN47949.1"/>
    <property type="molecule type" value="Genomic_DNA"/>
</dbReference>
<name>A0A6N8SGI4_9HYPH</name>
<feature type="compositionally biased region" description="Basic and acidic residues" evidence="1">
    <location>
        <begin position="47"/>
        <end position="62"/>
    </location>
</feature>
<reference evidence="2 3" key="1">
    <citation type="submission" date="2019-12" db="EMBL/GenBank/DDBJ databases">
        <title>Shinella kummerowiae sp. nov., a symbiotic bacterium isolated from root nodules of the herbal legume Kummerowia stipulacea.</title>
        <authorList>
            <person name="Gao J."/>
        </authorList>
    </citation>
    <scope>NUCLEOTIDE SEQUENCE [LARGE SCALE GENOMIC DNA]</scope>
    <source>
        <strain evidence="2 3">CCBAU 25048</strain>
    </source>
</reference>
<dbReference type="RefSeq" id="WP_160861461.1">
    <property type="nucleotide sequence ID" value="NZ_WUMK01000009.1"/>
</dbReference>
<dbReference type="AlphaFoldDB" id="A0A6N8SGI4"/>
<feature type="compositionally biased region" description="Basic and acidic residues" evidence="1">
    <location>
        <begin position="19"/>
        <end position="35"/>
    </location>
</feature>
<evidence type="ECO:0000313" key="3">
    <source>
        <dbReference type="Proteomes" id="UP000435802"/>
    </source>
</evidence>
<proteinExistence type="predicted"/>
<keyword evidence="3" id="KW-1185">Reference proteome</keyword>
<accession>A0A6N8SGI4</accession>
<evidence type="ECO:0000313" key="2">
    <source>
        <dbReference type="EMBL" id="MXN47949.1"/>
    </source>
</evidence>
<sequence length="84" mass="9464">MRETLHALMSRVQKPDVQGAHDEAYERADGRERNRPQYTRKLIATPRAKEQAEYTEDGRDDVVNFSHEQGGGKPRVSLQGAGLS</sequence>